<dbReference type="SUPFAM" id="SSF48452">
    <property type="entry name" value="TPR-like"/>
    <property type="match status" value="1"/>
</dbReference>
<evidence type="ECO:0000256" key="2">
    <source>
        <dbReference type="ARBA" id="ARBA00022803"/>
    </source>
</evidence>
<dbReference type="PROSITE" id="PS50005">
    <property type="entry name" value="TPR"/>
    <property type="match status" value="1"/>
</dbReference>
<comment type="caution">
    <text evidence="5">The sequence shown here is derived from an EMBL/GenBank/DDBJ whole genome shotgun (WGS) entry which is preliminary data.</text>
</comment>
<accession>A0A6L9EFH0</accession>
<reference evidence="5 6" key="1">
    <citation type="submission" date="2020-01" db="EMBL/GenBank/DDBJ databases">
        <title>Bacteria diversity of Porities sp.</title>
        <authorList>
            <person name="Wang G."/>
        </authorList>
    </citation>
    <scope>NUCLEOTIDE SEQUENCE [LARGE SCALE GENOMIC DNA]</scope>
    <source>
        <strain evidence="5 6">R33</strain>
    </source>
</reference>
<dbReference type="InterPro" id="IPR037066">
    <property type="entry name" value="Plug_dom_sf"/>
</dbReference>
<dbReference type="InterPro" id="IPR008969">
    <property type="entry name" value="CarboxyPept-like_regulatory"/>
</dbReference>
<evidence type="ECO:0000313" key="5">
    <source>
        <dbReference type="EMBL" id="NAS13456.1"/>
    </source>
</evidence>
<evidence type="ECO:0000256" key="1">
    <source>
        <dbReference type="ARBA" id="ARBA00022737"/>
    </source>
</evidence>
<dbReference type="InterPro" id="IPR019734">
    <property type="entry name" value="TPR_rpt"/>
</dbReference>
<keyword evidence="2 3" id="KW-0802">TPR repeat</keyword>
<dbReference type="Gene3D" id="1.25.40.10">
    <property type="entry name" value="Tetratricopeptide repeat domain"/>
    <property type="match status" value="1"/>
</dbReference>
<keyword evidence="1" id="KW-0677">Repeat</keyword>
<dbReference type="SMART" id="SM00028">
    <property type="entry name" value="TPR"/>
    <property type="match status" value="1"/>
</dbReference>
<name>A0A6L9EFH0_9FLAO</name>
<keyword evidence="6" id="KW-1185">Reference proteome</keyword>
<feature type="chain" id="PRO_5026863062" evidence="4">
    <location>
        <begin position="18"/>
        <end position="616"/>
    </location>
</feature>
<dbReference type="Pfam" id="PF13715">
    <property type="entry name" value="CarbopepD_reg_2"/>
    <property type="match status" value="1"/>
</dbReference>
<dbReference type="SUPFAM" id="SSF56935">
    <property type="entry name" value="Porins"/>
    <property type="match status" value="1"/>
</dbReference>
<evidence type="ECO:0000256" key="3">
    <source>
        <dbReference type="PROSITE-ProRule" id="PRU00339"/>
    </source>
</evidence>
<evidence type="ECO:0000256" key="4">
    <source>
        <dbReference type="SAM" id="SignalP"/>
    </source>
</evidence>
<dbReference type="InterPro" id="IPR013105">
    <property type="entry name" value="TPR_2"/>
</dbReference>
<dbReference type="InterPro" id="IPR011990">
    <property type="entry name" value="TPR-like_helical_dom_sf"/>
</dbReference>
<gene>
    <name evidence="5" type="ORF">GTQ38_15695</name>
</gene>
<dbReference type="Gene3D" id="2.170.130.10">
    <property type="entry name" value="TonB-dependent receptor, plug domain"/>
    <property type="match status" value="1"/>
</dbReference>
<dbReference type="RefSeq" id="WP_161436498.1">
    <property type="nucleotide sequence ID" value="NZ_WXYO01000007.1"/>
</dbReference>
<dbReference type="Pfam" id="PF07719">
    <property type="entry name" value="TPR_2"/>
    <property type="match status" value="1"/>
</dbReference>
<dbReference type="PROSITE" id="PS50293">
    <property type="entry name" value="TPR_REGION"/>
    <property type="match status" value="1"/>
</dbReference>
<keyword evidence="4" id="KW-0732">Signal</keyword>
<proteinExistence type="predicted"/>
<dbReference type="SUPFAM" id="SSF49464">
    <property type="entry name" value="Carboxypeptidase regulatory domain-like"/>
    <property type="match status" value="1"/>
</dbReference>
<dbReference type="AlphaFoldDB" id="A0A6L9EFH0"/>
<protein>
    <submittedName>
        <fullName evidence="5">Tetratricopeptide repeat protein</fullName>
    </submittedName>
</protein>
<feature type="signal peptide" evidence="4">
    <location>
        <begin position="1"/>
        <end position="17"/>
    </location>
</feature>
<feature type="repeat" description="TPR" evidence="3">
    <location>
        <begin position="381"/>
        <end position="414"/>
    </location>
</feature>
<dbReference type="Proteomes" id="UP000475249">
    <property type="component" value="Unassembled WGS sequence"/>
</dbReference>
<sequence>MKRFVFLLLCFPLVVLSQNSRSISGKITDGRNAIDNVNVSVVDKDVSTATGQDGVYKIDAEIGDILQYSYTGMKTLRIRVEDVTRILNPVMTPDVEALDEVVVFGSNRKSQNELAQEYTINKRLIRTAYGILDADTAPGRIRFLHEENINPVGLCILDMLKARFAGVRVVGGCIGATGPTLEQSNTNLTGNDADNSGNAIGRTLASERNEIGGLGKVFIRGANSITNQRSAIFDVDGIIFEDAPIWLDIKNIKRLAILNNFATTTMYGSAAAGGVVVINTHNGSPNIGKIVDQARLRNNYASGPLLTQEQVRANGPSYLQELRGSASRDAAMAAYDKYSKAYASSPYFHMDVAEYFSDRWNDPGVGDALIEKKAYLFENNAVLLKALGYQYQEEGRFEKAHEIFQKVLKLRPNYAQSYMDVANSYRDLGKNKQAASIYTRYEYLVNEGMMPSDSAGFGTIIEREYNNLLMLNKSEVVPVTNVKSLYIAQEDFQGTRLVFEWNDSEAEFELQFVNPGNQYFVWKHTLADTDELIMKEKDLGYACTEYLIDESLPGEWQINIKYLGNKSLTPTYLKATIYDNYGKRSQRKEVRVFKLTLKGTNQELFTLAKSAAVVSR</sequence>
<organism evidence="5 6">
    <name type="scientific">Poritiphilus flavus</name>
    <dbReference type="NCBI Taxonomy" id="2697053"/>
    <lineage>
        <taxon>Bacteria</taxon>
        <taxon>Pseudomonadati</taxon>
        <taxon>Bacteroidota</taxon>
        <taxon>Flavobacteriia</taxon>
        <taxon>Flavobacteriales</taxon>
        <taxon>Flavobacteriaceae</taxon>
        <taxon>Poritiphilus</taxon>
    </lineage>
</organism>
<dbReference type="EMBL" id="WXYO01000007">
    <property type="protein sequence ID" value="NAS13456.1"/>
    <property type="molecule type" value="Genomic_DNA"/>
</dbReference>
<evidence type="ECO:0000313" key="6">
    <source>
        <dbReference type="Proteomes" id="UP000475249"/>
    </source>
</evidence>